<dbReference type="AlphaFoldDB" id="A0A9W6JEK3"/>
<gene>
    <name evidence="2" type="ORF">GCM10017643_46820</name>
</gene>
<dbReference type="RefSeq" id="WP_213370031.1">
    <property type="nucleotide sequence ID" value="NZ_BSFJ01000043.1"/>
</dbReference>
<sequence length="157" mass="17007">MNIDRRRFTLLTGAACLAPGVAWAENRPLVTVYKDPSCGCCGAWADHIAEAGFPTKVIEEPRINALKNRMGVPSALWSCHTAQVDSYLLEGHIPPSAIAHLLTVRPVIRGLAVPGMPIGSPGMEVAGMSPELYDVIAFKVAYTSVFMRFRGSLQIEQ</sequence>
<keyword evidence="1" id="KW-0732">Signal</keyword>
<feature type="chain" id="PRO_5040850243" evidence="1">
    <location>
        <begin position="25"/>
        <end position="157"/>
    </location>
</feature>
<protein>
    <submittedName>
        <fullName evidence="2">Metal-binding protein</fullName>
    </submittedName>
</protein>
<feature type="signal peptide" evidence="1">
    <location>
        <begin position="1"/>
        <end position="24"/>
    </location>
</feature>
<evidence type="ECO:0000313" key="3">
    <source>
        <dbReference type="Proteomes" id="UP001143370"/>
    </source>
</evidence>
<name>A0A9W6JEK3_9HYPH</name>
<reference evidence="2" key="2">
    <citation type="submission" date="2023-01" db="EMBL/GenBank/DDBJ databases">
        <authorList>
            <person name="Sun Q."/>
            <person name="Evtushenko L."/>
        </authorList>
    </citation>
    <scope>NUCLEOTIDE SEQUENCE</scope>
    <source>
        <strain evidence="2">VKM B-2484</strain>
    </source>
</reference>
<dbReference type="InterPro" id="IPR007332">
    <property type="entry name" value="DUF411"/>
</dbReference>
<dbReference type="Pfam" id="PF04214">
    <property type="entry name" value="DUF411"/>
    <property type="match status" value="1"/>
</dbReference>
<organism evidence="2 3">
    <name type="scientific">Ancylobacter dichloromethanicus</name>
    <dbReference type="NCBI Taxonomy" id="518825"/>
    <lineage>
        <taxon>Bacteria</taxon>
        <taxon>Pseudomonadati</taxon>
        <taxon>Pseudomonadota</taxon>
        <taxon>Alphaproteobacteria</taxon>
        <taxon>Hyphomicrobiales</taxon>
        <taxon>Xanthobacteraceae</taxon>
        <taxon>Ancylobacter</taxon>
    </lineage>
</organism>
<reference evidence="2" key="1">
    <citation type="journal article" date="2014" name="Int. J. Syst. Evol. Microbiol.">
        <title>Complete genome sequence of Corynebacterium casei LMG S-19264T (=DSM 44701T), isolated from a smear-ripened cheese.</title>
        <authorList>
            <consortium name="US DOE Joint Genome Institute (JGI-PGF)"/>
            <person name="Walter F."/>
            <person name="Albersmeier A."/>
            <person name="Kalinowski J."/>
            <person name="Ruckert C."/>
        </authorList>
    </citation>
    <scope>NUCLEOTIDE SEQUENCE</scope>
    <source>
        <strain evidence="2">VKM B-2484</strain>
    </source>
</reference>
<dbReference type="EMBL" id="BSFJ01000043">
    <property type="protein sequence ID" value="GLK74564.1"/>
    <property type="molecule type" value="Genomic_DNA"/>
</dbReference>
<proteinExistence type="predicted"/>
<comment type="caution">
    <text evidence="2">The sequence shown here is derived from an EMBL/GenBank/DDBJ whole genome shotgun (WGS) entry which is preliminary data.</text>
</comment>
<evidence type="ECO:0000256" key="1">
    <source>
        <dbReference type="SAM" id="SignalP"/>
    </source>
</evidence>
<keyword evidence="3" id="KW-1185">Reference proteome</keyword>
<evidence type="ECO:0000313" key="2">
    <source>
        <dbReference type="EMBL" id="GLK74564.1"/>
    </source>
</evidence>
<dbReference type="Proteomes" id="UP001143370">
    <property type="component" value="Unassembled WGS sequence"/>
</dbReference>
<accession>A0A9W6JEK3</accession>